<dbReference type="GO" id="GO:0005524">
    <property type="term" value="F:ATP binding"/>
    <property type="evidence" value="ECO:0007669"/>
    <property type="project" value="UniProtKB-UniRule"/>
</dbReference>
<evidence type="ECO:0000256" key="2">
    <source>
        <dbReference type="ARBA" id="ARBA00022679"/>
    </source>
</evidence>
<sequence length="1234" mass="138979">KNISPQSSRRQIKHASHNRSQSHSSNDSTLFSIDPPKQRWIQVTNNMKTFIPTNITDLEDLNSIKDTIFSQLGIDFNEKEDYTIHVLTKFGLLKDKDLGAPISDLDLMQKCMNTDDRGDLKLLVKRKQLQNEFSSIAEDPQDMNRLRYHRRQPSGSRISGSPPQDLTSQDNEIHYYDDIHRNTALVEFQNENHLSNRIDYNWNGGTSPRLQRSHPAILQPANGAIRRHTSREHISQAPMSIPSKTHTVPQPHNQSQYYGVGPYNQYPNKYSKSQPHLPVSQNALSMNLHEMPENESPYVHKRTMSSEPDLTLRKPDIPNNIVFPDSVDEKPLWPKLTDSSSTRIEEEISIWAKPPKPTNPSRSSNVSSPVDTSHQITDKNDDRGRLLSKIQNINNADEESVAQIHKRSSFKQSDNQVVIDRNPANIERQNNLPENGEPNNKVNKVQSITSQSQQLKKRHTGGLARTVSKRRGVKAEESWIERPTAEDIFEDIEQYFPNHDVDMPIVDAHVSAQNSAPSDEPLPRTTPVSAIPEKSGVTISRVKSIRVVAREARERERTNRKSVEATTVKEGKLSRRPTTKLWNMRVVEQIPAGKKAPCISGSDEDCTEKKRVKWVKGRLIGKGNFGKVYLALNLSSSEVVAVKQIEQPLTPSDKRNERHKVQIKSFKDEMEILKDLDHEHIVSYIGYEENEENINIFLEYVNGGSIGTVLRSNGPFKEPVVRSFTRQILDGLKYLHGKNILHRDIKADNILVDEDGCCKISDFGISKRSDAFAYDNKSNMTLQGTIFWMAPEVFTNGYSAKVDIWGLGCVVLEMFTDERPWAPFTDVTAMFKIGSEKKAPPIREDVKESISKEAQDFLNQCFIIDPSLRPTAEKLLEHPFAQEDSNFNFKDYIKIPNNNNTVSVIPEDHESTDEFFDVPHIVFSGETITSAKYTQKAGGKGANQSVAIAKAGARVWHVGKIGHDGIWIKEYMESQLVNVDNIIISKEQPTGRAIIQLSQDTRDNAIILLPGTNHLLSEIEAQEVLAQGFGKGDWSVFQNEIGLIGGKILKLCKNLGLTTVLNAAPISEDITKIFSFDLVDYLIVNQLEATQLYRQIFAISVTIELSSTELLNALSNEFPQLIGIIITLGSDGLVAWFGPEKRVYTLPAFKTTLCDTTGAGDAFTGYFIASLARNQLKNEQNISIDVESFILPTAEQFLDSLKEAIVAAGLAVSKYGTMESFPYLEEVKEKLEYF</sequence>
<name>A0A9N9DEZ9_9GLOM</name>
<dbReference type="InterPro" id="IPR011009">
    <property type="entry name" value="Kinase-like_dom_sf"/>
</dbReference>
<feature type="region of interest" description="Disordered" evidence="10">
    <location>
        <begin position="427"/>
        <end position="469"/>
    </location>
</feature>
<evidence type="ECO:0000256" key="7">
    <source>
        <dbReference type="ARBA" id="ARBA00022842"/>
    </source>
</evidence>
<dbReference type="PANTHER" id="PTHR48016:SF48">
    <property type="entry name" value="SERINE_THREONINE-PROTEIN KINASE BCK1_SLK1_SSP31"/>
    <property type="match status" value="1"/>
</dbReference>
<evidence type="ECO:0000256" key="9">
    <source>
        <dbReference type="PROSITE-ProRule" id="PRU10141"/>
    </source>
</evidence>
<dbReference type="PROSITE" id="PS00108">
    <property type="entry name" value="PROTEIN_KINASE_ST"/>
    <property type="match status" value="1"/>
</dbReference>
<feature type="compositionally biased region" description="Polar residues" evidence="10">
    <location>
        <begin position="427"/>
        <end position="454"/>
    </location>
</feature>
<dbReference type="HAMAP" id="MF_01987">
    <property type="entry name" value="Ribokinase"/>
    <property type="match status" value="1"/>
</dbReference>
<dbReference type="PROSITE" id="PS50011">
    <property type="entry name" value="PROTEIN_KINASE_DOM"/>
    <property type="match status" value="1"/>
</dbReference>
<feature type="region of interest" description="Disordered" evidence="10">
    <location>
        <begin position="398"/>
        <end position="417"/>
    </location>
</feature>
<gene>
    <name evidence="12" type="ORF">CPELLU_LOCUS8468</name>
</gene>
<comment type="similarity">
    <text evidence="1">Belongs to the protein kinase superfamily. STE Ser/Thr protein kinase family. MAP kinase kinase kinase subfamily.</text>
</comment>
<dbReference type="AlphaFoldDB" id="A0A9N9DEZ9"/>
<dbReference type="InterPro" id="IPR017441">
    <property type="entry name" value="Protein_kinase_ATP_BS"/>
</dbReference>
<dbReference type="FunFam" id="1.10.510.10:FF:000182">
    <property type="entry name" value="MAP kinase kinase kinase mkh1"/>
    <property type="match status" value="1"/>
</dbReference>
<dbReference type="InterPro" id="IPR029056">
    <property type="entry name" value="Ribokinase-like"/>
</dbReference>
<evidence type="ECO:0000256" key="6">
    <source>
        <dbReference type="ARBA" id="ARBA00022840"/>
    </source>
</evidence>
<feature type="domain" description="Protein kinase" evidence="11">
    <location>
        <begin position="614"/>
        <end position="881"/>
    </location>
</feature>
<dbReference type="OrthoDB" id="266718at2759"/>
<reference evidence="12" key="1">
    <citation type="submission" date="2021-06" db="EMBL/GenBank/DDBJ databases">
        <authorList>
            <person name="Kallberg Y."/>
            <person name="Tangrot J."/>
            <person name="Rosling A."/>
        </authorList>
    </citation>
    <scope>NUCLEOTIDE SEQUENCE</scope>
    <source>
        <strain evidence="12">FL966</strain>
    </source>
</reference>
<comment type="caution">
    <text evidence="12">The sequence shown here is derived from an EMBL/GenBank/DDBJ whole genome shotgun (WGS) entry which is preliminary data.</text>
</comment>
<organism evidence="12 13">
    <name type="scientific">Cetraspora pellucida</name>
    <dbReference type="NCBI Taxonomy" id="1433469"/>
    <lineage>
        <taxon>Eukaryota</taxon>
        <taxon>Fungi</taxon>
        <taxon>Fungi incertae sedis</taxon>
        <taxon>Mucoromycota</taxon>
        <taxon>Glomeromycotina</taxon>
        <taxon>Glomeromycetes</taxon>
        <taxon>Diversisporales</taxon>
        <taxon>Gigasporaceae</taxon>
        <taxon>Cetraspora</taxon>
    </lineage>
</organism>
<dbReference type="PANTHER" id="PTHR48016">
    <property type="entry name" value="MAP KINASE KINASE KINASE SSK2-RELATED-RELATED"/>
    <property type="match status" value="1"/>
</dbReference>
<dbReference type="SMART" id="SM00220">
    <property type="entry name" value="S_TKc"/>
    <property type="match status" value="1"/>
</dbReference>
<dbReference type="InterPro" id="IPR008271">
    <property type="entry name" value="Ser/Thr_kinase_AS"/>
</dbReference>
<feature type="non-terminal residue" evidence="12">
    <location>
        <position position="1234"/>
    </location>
</feature>
<keyword evidence="7" id="KW-0460">Magnesium</keyword>
<dbReference type="InterPro" id="IPR002139">
    <property type="entry name" value="Ribo/fructo_kinase"/>
</dbReference>
<evidence type="ECO:0000256" key="3">
    <source>
        <dbReference type="ARBA" id="ARBA00022723"/>
    </source>
</evidence>
<dbReference type="EMBL" id="CAJVQA010006030">
    <property type="protein sequence ID" value="CAG8632694.1"/>
    <property type="molecule type" value="Genomic_DNA"/>
</dbReference>
<keyword evidence="6 9" id="KW-0067">ATP-binding</keyword>
<proteinExistence type="inferred from homology"/>
<dbReference type="SUPFAM" id="SSF56112">
    <property type="entry name" value="Protein kinase-like (PK-like)"/>
    <property type="match status" value="1"/>
</dbReference>
<dbReference type="GO" id="GO:0006014">
    <property type="term" value="P:D-ribose metabolic process"/>
    <property type="evidence" value="ECO:0007669"/>
    <property type="project" value="InterPro"/>
</dbReference>
<dbReference type="GO" id="GO:0004747">
    <property type="term" value="F:ribokinase activity"/>
    <property type="evidence" value="ECO:0007669"/>
    <property type="project" value="InterPro"/>
</dbReference>
<dbReference type="CDD" id="cd01174">
    <property type="entry name" value="ribokinase"/>
    <property type="match status" value="1"/>
</dbReference>
<feature type="compositionally biased region" description="Polar residues" evidence="10">
    <location>
        <begin position="18"/>
        <end position="31"/>
    </location>
</feature>
<protein>
    <submittedName>
        <fullName evidence="12">23894_t:CDS:1</fullName>
    </submittedName>
</protein>
<dbReference type="InterPro" id="IPR000719">
    <property type="entry name" value="Prot_kinase_dom"/>
</dbReference>
<feature type="binding site" evidence="9">
    <location>
        <position position="643"/>
    </location>
    <ligand>
        <name>ATP</name>
        <dbReference type="ChEBI" id="CHEBI:30616"/>
    </ligand>
</feature>
<dbReference type="InterPro" id="IPR011611">
    <property type="entry name" value="PfkB_dom"/>
</dbReference>
<dbReference type="InterPro" id="IPR011877">
    <property type="entry name" value="Ribokinase"/>
</dbReference>
<dbReference type="Proteomes" id="UP000789759">
    <property type="component" value="Unassembled WGS sequence"/>
</dbReference>
<evidence type="ECO:0000256" key="1">
    <source>
        <dbReference type="ARBA" id="ARBA00006529"/>
    </source>
</evidence>
<evidence type="ECO:0000256" key="8">
    <source>
        <dbReference type="ARBA" id="ARBA00022958"/>
    </source>
</evidence>
<keyword evidence="2" id="KW-0808">Transferase</keyword>
<evidence type="ECO:0000313" key="12">
    <source>
        <dbReference type="EMBL" id="CAG8632694.1"/>
    </source>
</evidence>
<dbReference type="InterPro" id="IPR050538">
    <property type="entry name" value="MAP_kinase_kinase_kinase"/>
</dbReference>
<keyword evidence="8" id="KW-0630">Potassium</keyword>
<accession>A0A9N9DEZ9</accession>
<dbReference type="SUPFAM" id="SSF53613">
    <property type="entry name" value="Ribokinase-like"/>
    <property type="match status" value="1"/>
</dbReference>
<feature type="compositionally biased region" description="Low complexity" evidence="10">
    <location>
        <begin position="359"/>
        <end position="373"/>
    </location>
</feature>
<evidence type="ECO:0000256" key="10">
    <source>
        <dbReference type="SAM" id="MobiDB-lite"/>
    </source>
</evidence>
<evidence type="ECO:0000256" key="5">
    <source>
        <dbReference type="ARBA" id="ARBA00022777"/>
    </source>
</evidence>
<dbReference type="FunFam" id="3.30.200.20:FF:000387">
    <property type="entry name" value="Serine/threonine-protein kinase STE11"/>
    <property type="match status" value="1"/>
</dbReference>
<dbReference type="Gene3D" id="3.40.1190.20">
    <property type="match status" value="1"/>
</dbReference>
<keyword evidence="4 9" id="KW-0547">Nucleotide-binding</keyword>
<feature type="region of interest" description="Disordered" evidence="10">
    <location>
        <begin position="348"/>
        <end position="384"/>
    </location>
</feature>
<keyword evidence="5" id="KW-0418">Kinase</keyword>
<dbReference type="PROSITE" id="PS00107">
    <property type="entry name" value="PROTEIN_KINASE_ATP"/>
    <property type="match status" value="1"/>
</dbReference>
<keyword evidence="13" id="KW-1185">Reference proteome</keyword>
<evidence type="ECO:0000259" key="11">
    <source>
        <dbReference type="PROSITE" id="PS50011"/>
    </source>
</evidence>
<evidence type="ECO:0000313" key="13">
    <source>
        <dbReference type="Proteomes" id="UP000789759"/>
    </source>
</evidence>
<keyword evidence="3" id="KW-0479">Metal-binding</keyword>
<dbReference type="PRINTS" id="PR00990">
    <property type="entry name" value="RIBOKINASE"/>
</dbReference>
<dbReference type="GO" id="GO:0000196">
    <property type="term" value="P:cell integrity MAPK cascade"/>
    <property type="evidence" value="ECO:0007669"/>
    <property type="project" value="UniProtKB-ARBA"/>
</dbReference>
<feature type="region of interest" description="Disordered" evidence="10">
    <location>
        <begin position="1"/>
        <end position="33"/>
    </location>
</feature>
<dbReference type="GO" id="GO:0046872">
    <property type="term" value="F:metal ion binding"/>
    <property type="evidence" value="ECO:0007669"/>
    <property type="project" value="UniProtKB-KW"/>
</dbReference>
<dbReference type="Pfam" id="PF00294">
    <property type="entry name" value="PfkB"/>
    <property type="match status" value="1"/>
</dbReference>
<evidence type="ECO:0000256" key="4">
    <source>
        <dbReference type="ARBA" id="ARBA00022741"/>
    </source>
</evidence>
<dbReference type="Pfam" id="PF00069">
    <property type="entry name" value="Pkinase"/>
    <property type="match status" value="1"/>
</dbReference>
<dbReference type="GO" id="GO:0004709">
    <property type="term" value="F:MAP kinase kinase kinase activity"/>
    <property type="evidence" value="ECO:0007669"/>
    <property type="project" value="UniProtKB-ARBA"/>
</dbReference>
<dbReference type="Gene3D" id="1.10.510.10">
    <property type="entry name" value="Transferase(Phosphotransferase) domain 1"/>
    <property type="match status" value="1"/>
</dbReference>